<evidence type="ECO:0000256" key="1">
    <source>
        <dbReference type="SAM" id="SignalP"/>
    </source>
</evidence>
<protein>
    <recommendedName>
        <fullName evidence="4">Secreted protein</fullName>
    </recommendedName>
</protein>
<reference evidence="2 3" key="1">
    <citation type="submission" date="2024-01" db="EMBL/GenBank/DDBJ databases">
        <title>The genomes of 5 underutilized Papilionoideae crops provide insights into root nodulation and disease resistanc.</title>
        <authorList>
            <person name="Jiang F."/>
        </authorList>
    </citation>
    <scope>NUCLEOTIDE SEQUENCE [LARGE SCALE GENOMIC DNA]</scope>
    <source>
        <strain evidence="2">LVBAO_FW01</strain>
        <tissue evidence="2">Leaves</tissue>
    </source>
</reference>
<dbReference type="Proteomes" id="UP001367508">
    <property type="component" value="Unassembled WGS sequence"/>
</dbReference>
<comment type="caution">
    <text evidence="2">The sequence shown here is derived from an EMBL/GenBank/DDBJ whole genome shotgun (WGS) entry which is preliminary data.</text>
</comment>
<evidence type="ECO:0000313" key="2">
    <source>
        <dbReference type="EMBL" id="KAK7314136.1"/>
    </source>
</evidence>
<gene>
    <name evidence="2" type="ORF">VNO77_39348</name>
</gene>
<name>A0AAN9PX24_CANGL</name>
<sequence length="79" mass="9087">MIVVQIIKLCLVVTVSKLFNSIADFFKELPQFVVKTGPISSNRGTYCEIRLVAVTKQRIMITFCKAYVHVCDMFVNLWK</sequence>
<accession>A0AAN9PX24</accession>
<evidence type="ECO:0000313" key="3">
    <source>
        <dbReference type="Proteomes" id="UP001367508"/>
    </source>
</evidence>
<keyword evidence="1" id="KW-0732">Signal</keyword>
<feature type="chain" id="PRO_5042880274" description="Secreted protein" evidence="1">
    <location>
        <begin position="17"/>
        <end position="79"/>
    </location>
</feature>
<keyword evidence="3" id="KW-1185">Reference proteome</keyword>
<proteinExistence type="predicted"/>
<organism evidence="2 3">
    <name type="scientific">Canavalia gladiata</name>
    <name type="common">Sword bean</name>
    <name type="synonym">Dolichos gladiatus</name>
    <dbReference type="NCBI Taxonomy" id="3824"/>
    <lineage>
        <taxon>Eukaryota</taxon>
        <taxon>Viridiplantae</taxon>
        <taxon>Streptophyta</taxon>
        <taxon>Embryophyta</taxon>
        <taxon>Tracheophyta</taxon>
        <taxon>Spermatophyta</taxon>
        <taxon>Magnoliopsida</taxon>
        <taxon>eudicotyledons</taxon>
        <taxon>Gunneridae</taxon>
        <taxon>Pentapetalae</taxon>
        <taxon>rosids</taxon>
        <taxon>fabids</taxon>
        <taxon>Fabales</taxon>
        <taxon>Fabaceae</taxon>
        <taxon>Papilionoideae</taxon>
        <taxon>50 kb inversion clade</taxon>
        <taxon>NPAAA clade</taxon>
        <taxon>indigoferoid/millettioid clade</taxon>
        <taxon>Phaseoleae</taxon>
        <taxon>Canavalia</taxon>
    </lineage>
</organism>
<evidence type="ECO:0008006" key="4">
    <source>
        <dbReference type="Google" id="ProtNLM"/>
    </source>
</evidence>
<dbReference type="EMBL" id="JAYMYQ010000009">
    <property type="protein sequence ID" value="KAK7314136.1"/>
    <property type="molecule type" value="Genomic_DNA"/>
</dbReference>
<dbReference type="AlphaFoldDB" id="A0AAN9PX24"/>
<feature type="signal peptide" evidence="1">
    <location>
        <begin position="1"/>
        <end position="16"/>
    </location>
</feature>